<evidence type="ECO:0000256" key="3">
    <source>
        <dbReference type="ARBA" id="ARBA00022603"/>
    </source>
</evidence>
<dbReference type="PANTHER" id="PTHR30481">
    <property type="entry name" value="DNA ADENINE METHYLASE"/>
    <property type="match status" value="1"/>
</dbReference>
<accession>A0ABN0SX40</accession>
<dbReference type="PRINTS" id="PR00505">
    <property type="entry name" value="D12N6MTFRASE"/>
</dbReference>
<evidence type="ECO:0000256" key="1">
    <source>
        <dbReference type="ARBA" id="ARBA00006594"/>
    </source>
</evidence>
<dbReference type="EC" id="2.1.1.72" evidence="2 7"/>
<sequence length="240" mass="27870">MIEPFVGSGVVFLNADYDRYLLADINPDLINLFRDLKRGKSSFIHYCANFFTEEYNNEKRFYELREYFNQLEASKERSALFLYFNRHGYNGLCRYNRSGGFNVPFGRYKRPYFPGHELEVFAKKSQKAEFKCQGFRQSFNASRKGDVIYCDPPYIPQSLTANFTDYTKQGFTYGQQVELGYLAERAREKGVVTAVSNHDTVVAREIYKEATTVASFDVQRFISCDGNNRAKAKELLAVYK</sequence>
<dbReference type="SUPFAM" id="SSF53335">
    <property type="entry name" value="S-adenosyl-L-methionine-dependent methyltransferases"/>
    <property type="match status" value="1"/>
</dbReference>
<keyword evidence="5 7" id="KW-0949">S-adenosyl-L-methionine</keyword>
<comment type="similarity">
    <text evidence="1 7">Belongs to the N(4)/N(6)-methyltransferase family.</text>
</comment>
<keyword evidence="9" id="KW-1185">Reference proteome</keyword>
<name>A0ABN0SX40_9GAMM</name>
<dbReference type="InterPro" id="IPR012263">
    <property type="entry name" value="M_m6A_EcoRV"/>
</dbReference>
<evidence type="ECO:0000256" key="6">
    <source>
        <dbReference type="ARBA" id="ARBA00047942"/>
    </source>
</evidence>
<dbReference type="Gene3D" id="1.10.1020.10">
    <property type="entry name" value="Adenine-specific Methyltransferase, Domain 2"/>
    <property type="match status" value="1"/>
</dbReference>
<evidence type="ECO:0000256" key="4">
    <source>
        <dbReference type="ARBA" id="ARBA00022679"/>
    </source>
</evidence>
<dbReference type="InterPro" id="IPR023095">
    <property type="entry name" value="Ade_MeTrfase_dom_2"/>
</dbReference>
<keyword evidence="3 7" id="KW-0489">Methyltransferase</keyword>
<comment type="catalytic activity">
    <reaction evidence="6 7">
        <text>a 2'-deoxyadenosine in DNA + S-adenosyl-L-methionine = an N(6)-methyl-2'-deoxyadenosine in DNA + S-adenosyl-L-homocysteine + H(+)</text>
        <dbReference type="Rhea" id="RHEA:15197"/>
        <dbReference type="Rhea" id="RHEA-COMP:12418"/>
        <dbReference type="Rhea" id="RHEA-COMP:12419"/>
        <dbReference type="ChEBI" id="CHEBI:15378"/>
        <dbReference type="ChEBI" id="CHEBI:57856"/>
        <dbReference type="ChEBI" id="CHEBI:59789"/>
        <dbReference type="ChEBI" id="CHEBI:90615"/>
        <dbReference type="ChEBI" id="CHEBI:90616"/>
        <dbReference type="EC" id="2.1.1.72"/>
    </reaction>
</comment>
<reference evidence="8 9" key="1">
    <citation type="journal article" date="2019" name="Int. J. Syst. Evol. Microbiol.">
        <title>The Global Catalogue of Microorganisms (GCM) 10K type strain sequencing project: providing services to taxonomists for standard genome sequencing and annotation.</title>
        <authorList>
            <consortium name="The Broad Institute Genomics Platform"/>
            <consortium name="The Broad Institute Genome Sequencing Center for Infectious Disease"/>
            <person name="Wu L."/>
            <person name="Ma J."/>
        </authorList>
    </citation>
    <scope>NUCLEOTIDE SEQUENCE [LARGE SCALE GENOMIC DNA]</scope>
    <source>
        <strain evidence="8 9">JCM 16211</strain>
    </source>
</reference>
<proteinExistence type="inferred from homology"/>
<dbReference type="InterPro" id="IPR002052">
    <property type="entry name" value="DNA_methylase_N6_adenine_CS"/>
</dbReference>
<dbReference type="Proteomes" id="UP001501221">
    <property type="component" value="Unassembled WGS sequence"/>
</dbReference>
<dbReference type="Pfam" id="PF02086">
    <property type="entry name" value="MethyltransfD12"/>
    <property type="match status" value="1"/>
</dbReference>
<dbReference type="PIRSF" id="PIRSF000398">
    <property type="entry name" value="M_m6A_EcoRV"/>
    <property type="match status" value="1"/>
</dbReference>
<keyword evidence="4 7" id="KW-0808">Transferase</keyword>
<organism evidence="8 9">
    <name type="scientific">Kangiella japonica</name>
    <dbReference type="NCBI Taxonomy" id="647384"/>
    <lineage>
        <taxon>Bacteria</taxon>
        <taxon>Pseudomonadati</taxon>
        <taxon>Pseudomonadota</taxon>
        <taxon>Gammaproteobacteria</taxon>
        <taxon>Kangiellales</taxon>
        <taxon>Kangiellaceae</taxon>
        <taxon>Kangiella</taxon>
    </lineage>
</organism>
<dbReference type="PANTHER" id="PTHR30481:SF3">
    <property type="entry name" value="DNA ADENINE METHYLASE"/>
    <property type="match status" value="1"/>
</dbReference>
<comment type="caution">
    <text evidence="8">The sequence shown here is derived from an EMBL/GenBank/DDBJ whole genome shotgun (WGS) entry which is preliminary data.</text>
</comment>
<protein>
    <recommendedName>
        <fullName evidence="2 7">Site-specific DNA-methyltransferase (adenine-specific)</fullName>
        <ecNumber evidence="2 7">2.1.1.72</ecNumber>
    </recommendedName>
</protein>
<evidence type="ECO:0000313" key="9">
    <source>
        <dbReference type="Proteomes" id="UP001501221"/>
    </source>
</evidence>
<dbReference type="Gene3D" id="3.40.50.150">
    <property type="entry name" value="Vaccinia Virus protein VP39"/>
    <property type="match status" value="1"/>
</dbReference>
<dbReference type="PROSITE" id="PS00092">
    <property type="entry name" value="N6_MTASE"/>
    <property type="match status" value="1"/>
</dbReference>
<evidence type="ECO:0000256" key="5">
    <source>
        <dbReference type="ARBA" id="ARBA00022691"/>
    </source>
</evidence>
<evidence type="ECO:0000256" key="2">
    <source>
        <dbReference type="ARBA" id="ARBA00011900"/>
    </source>
</evidence>
<evidence type="ECO:0000256" key="7">
    <source>
        <dbReference type="RuleBase" id="RU361257"/>
    </source>
</evidence>
<evidence type="ECO:0000313" key="8">
    <source>
        <dbReference type="EMBL" id="GAA0204534.1"/>
    </source>
</evidence>
<dbReference type="InterPro" id="IPR029063">
    <property type="entry name" value="SAM-dependent_MTases_sf"/>
</dbReference>
<dbReference type="NCBIfam" id="TIGR00571">
    <property type="entry name" value="dam"/>
    <property type="match status" value="1"/>
</dbReference>
<dbReference type="EMBL" id="BAAAFM010000003">
    <property type="protein sequence ID" value="GAA0204534.1"/>
    <property type="molecule type" value="Genomic_DNA"/>
</dbReference>
<dbReference type="InterPro" id="IPR012327">
    <property type="entry name" value="MeTrfase_D12"/>
</dbReference>
<gene>
    <name evidence="8" type="ORF">GCM10009123_09900</name>
</gene>